<evidence type="ECO:0000313" key="3">
    <source>
        <dbReference type="WBParaSite" id="GPUH_0002703401-mRNA-1"/>
    </source>
</evidence>
<protein>
    <submittedName>
        <fullName evidence="3">Protein kinase domain-containing protein</fullName>
    </submittedName>
</protein>
<dbReference type="InterPro" id="IPR011009">
    <property type="entry name" value="Kinase-like_dom_sf"/>
</dbReference>
<reference evidence="3" key="1">
    <citation type="submission" date="2016-06" db="UniProtKB">
        <authorList>
            <consortium name="WormBaseParasite"/>
        </authorList>
    </citation>
    <scope>IDENTIFICATION</scope>
</reference>
<dbReference type="Gene3D" id="1.10.510.10">
    <property type="entry name" value="Transferase(Phosphotransferase) domain 1"/>
    <property type="match status" value="1"/>
</dbReference>
<name>A0A183F1B3_9BILA</name>
<gene>
    <name evidence="1" type="ORF">GPUH_LOCUS27004</name>
</gene>
<organism evidence="3">
    <name type="scientific">Gongylonema pulchrum</name>
    <dbReference type="NCBI Taxonomy" id="637853"/>
    <lineage>
        <taxon>Eukaryota</taxon>
        <taxon>Metazoa</taxon>
        <taxon>Ecdysozoa</taxon>
        <taxon>Nematoda</taxon>
        <taxon>Chromadorea</taxon>
        <taxon>Rhabditida</taxon>
        <taxon>Spirurina</taxon>
        <taxon>Spiruromorpha</taxon>
        <taxon>Spiruroidea</taxon>
        <taxon>Gongylonematidae</taxon>
        <taxon>Gongylonema</taxon>
    </lineage>
</organism>
<dbReference type="WBParaSite" id="GPUH_0002703401-mRNA-1">
    <property type="protein sequence ID" value="GPUH_0002703401-mRNA-1"/>
    <property type="gene ID" value="GPUH_0002703401"/>
</dbReference>
<reference evidence="1 2" key="2">
    <citation type="submission" date="2018-11" db="EMBL/GenBank/DDBJ databases">
        <authorList>
            <consortium name="Pathogen Informatics"/>
        </authorList>
    </citation>
    <scope>NUCLEOTIDE SEQUENCE [LARGE SCALE GENOMIC DNA]</scope>
</reference>
<dbReference type="EMBL" id="UYRT01117012">
    <property type="protein sequence ID" value="VDN49802.1"/>
    <property type="molecule type" value="Genomic_DNA"/>
</dbReference>
<sequence>MEPGVPLASRTCLALLQQLIVYDPKKRCSAETALRDDFFIGDDPNQAPYTPPPLNTKISHRSNFLELDFSSSLERCLCGHGEH</sequence>
<dbReference type="SUPFAM" id="SSF56112">
    <property type="entry name" value="Protein kinase-like (PK-like)"/>
    <property type="match status" value="1"/>
</dbReference>
<accession>A0A183F1B3</accession>
<dbReference type="AlphaFoldDB" id="A0A183F1B3"/>
<evidence type="ECO:0000313" key="1">
    <source>
        <dbReference type="EMBL" id="VDN49802.1"/>
    </source>
</evidence>
<evidence type="ECO:0000313" key="2">
    <source>
        <dbReference type="Proteomes" id="UP000271098"/>
    </source>
</evidence>
<keyword evidence="2" id="KW-1185">Reference proteome</keyword>
<proteinExistence type="predicted"/>
<dbReference type="Proteomes" id="UP000271098">
    <property type="component" value="Unassembled WGS sequence"/>
</dbReference>